<dbReference type="SFLD" id="SFLDS00055">
    <property type="entry name" value="Pyruvoyl-Dependent_Histidine/A"/>
    <property type="match status" value="1"/>
</dbReference>
<comment type="caution">
    <text evidence="9">The sequence shown here is derived from an EMBL/GenBank/DDBJ whole genome shotgun (WGS) entry which is preliminary data.</text>
</comment>
<evidence type="ECO:0000256" key="8">
    <source>
        <dbReference type="ARBA" id="ARBA00049309"/>
    </source>
</evidence>
<dbReference type="PANTHER" id="PTHR40438">
    <property type="entry name" value="PYRUVOYL-DEPENDENT ARGININE DECARBOXYLASE"/>
    <property type="match status" value="1"/>
</dbReference>
<reference evidence="9 10" key="1">
    <citation type="submission" date="2024-03" db="EMBL/GenBank/DDBJ databases">
        <title>Draft genome sequence of Klenkia sp. LSe6-5.</title>
        <authorList>
            <person name="Duangmal K."/>
            <person name="Chantavorakit T."/>
        </authorList>
    </citation>
    <scope>NUCLEOTIDE SEQUENCE [LARGE SCALE GENOMIC DNA]</scope>
    <source>
        <strain evidence="9 10">LSe6-5</strain>
    </source>
</reference>
<organism evidence="9 10">
    <name type="scientific">Klenkia sesuvii</name>
    <dbReference type="NCBI Taxonomy" id="3103137"/>
    <lineage>
        <taxon>Bacteria</taxon>
        <taxon>Bacillati</taxon>
        <taxon>Actinomycetota</taxon>
        <taxon>Actinomycetes</taxon>
        <taxon>Geodermatophilales</taxon>
        <taxon>Geodermatophilaceae</taxon>
        <taxon>Klenkia</taxon>
    </lineage>
</organism>
<keyword evidence="5" id="KW-0210">Decarboxylase</keyword>
<evidence type="ECO:0000256" key="4">
    <source>
        <dbReference type="ARBA" id="ARBA00014727"/>
    </source>
</evidence>
<sequence length="166" mass="17329">MNQRQSPTIPVVTGTGSGSTELSAFDAALRDAGVANFNLVRLSSVVPPHTAVDTTGATPVPAGAWGDRLYCVYAEQRASVPGEQAWAGVGWVQRVDGAGGLFVEHEGDSEEIVTKLIDLSLADLVAGRPEEFGPAQQVRTGVTCTEEPVCALVVAAYETAGWGFAR</sequence>
<dbReference type="PANTHER" id="PTHR40438:SF1">
    <property type="entry name" value="PYRUVOYL-DEPENDENT ARGININE DECARBOXYLASE"/>
    <property type="match status" value="1"/>
</dbReference>
<accession>A0ABU8DXJ2</accession>
<keyword evidence="7" id="KW-0670">Pyruvate</keyword>
<evidence type="ECO:0000256" key="3">
    <source>
        <dbReference type="ARBA" id="ARBA00012426"/>
    </source>
</evidence>
<dbReference type="EMBL" id="JBAPLU010000022">
    <property type="protein sequence ID" value="MEI4273551.1"/>
    <property type="molecule type" value="Genomic_DNA"/>
</dbReference>
<evidence type="ECO:0000256" key="7">
    <source>
        <dbReference type="ARBA" id="ARBA00023317"/>
    </source>
</evidence>
<dbReference type="SUPFAM" id="SSF56271">
    <property type="entry name" value="Pyruvoyl-dependent histidine and arginine decarboxylases"/>
    <property type="match status" value="1"/>
</dbReference>
<dbReference type="Proteomes" id="UP001361570">
    <property type="component" value="Unassembled WGS sequence"/>
</dbReference>
<proteinExistence type="inferred from homology"/>
<dbReference type="SFLD" id="SFLDG01170">
    <property type="entry name" value="Pyruvoyl-dependent_arginine_de"/>
    <property type="match status" value="1"/>
</dbReference>
<evidence type="ECO:0000256" key="2">
    <source>
        <dbReference type="ARBA" id="ARBA00008611"/>
    </source>
</evidence>
<evidence type="ECO:0000256" key="5">
    <source>
        <dbReference type="ARBA" id="ARBA00022793"/>
    </source>
</evidence>
<comment type="catalytic activity">
    <reaction evidence="8">
        <text>L-arginine + H(+) = agmatine + CO2</text>
        <dbReference type="Rhea" id="RHEA:17641"/>
        <dbReference type="ChEBI" id="CHEBI:15378"/>
        <dbReference type="ChEBI" id="CHEBI:16526"/>
        <dbReference type="ChEBI" id="CHEBI:32682"/>
        <dbReference type="ChEBI" id="CHEBI:58145"/>
        <dbReference type="EC" id="4.1.1.19"/>
    </reaction>
</comment>
<dbReference type="InterPro" id="IPR016104">
    <property type="entry name" value="Pyr-dep_his/arg-deCO2ase"/>
</dbReference>
<evidence type="ECO:0000313" key="10">
    <source>
        <dbReference type="Proteomes" id="UP001361570"/>
    </source>
</evidence>
<comment type="cofactor">
    <cofactor evidence="1">
        <name>pyruvate</name>
        <dbReference type="ChEBI" id="CHEBI:15361"/>
    </cofactor>
</comment>
<dbReference type="InterPro" id="IPR002724">
    <property type="entry name" value="Pyruvoyl-dep_arg_deCO2ase"/>
</dbReference>
<evidence type="ECO:0000313" key="9">
    <source>
        <dbReference type="EMBL" id="MEI4273551.1"/>
    </source>
</evidence>
<dbReference type="Pfam" id="PF01862">
    <property type="entry name" value="PvlArgDC"/>
    <property type="match status" value="1"/>
</dbReference>
<name>A0ABU8DXJ2_9ACTN</name>
<dbReference type="Gene3D" id="3.50.20.10">
    <property type="entry name" value="Pyruvoyl-Dependent Histidine Decarboxylase, subunit B"/>
    <property type="match status" value="1"/>
</dbReference>
<evidence type="ECO:0000256" key="1">
    <source>
        <dbReference type="ARBA" id="ARBA00001928"/>
    </source>
</evidence>
<keyword evidence="6" id="KW-0456">Lyase</keyword>
<dbReference type="EC" id="4.1.1.19" evidence="3"/>
<comment type="similarity">
    <text evidence="2">Belongs to the pyruvoyl-dependent arginine decarboxylase family.</text>
</comment>
<gene>
    <name evidence="9" type="ORF">TEK04_17655</name>
</gene>
<keyword evidence="10" id="KW-1185">Reference proteome</keyword>
<dbReference type="RefSeq" id="WP_336405669.1">
    <property type="nucleotide sequence ID" value="NZ_JBAPLU010000022.1"/>
</dbReference>
<dbReference type="InterPro" id="IPR016105">
    <property type="entry name" value="Pyr-dep_his/arg-deCO2ase_sand"/>
</dbReference>
<protein>
    <recommendedName>
        <fullName evidence="4">Pyruvoyl-dependent arginine decarboxylase AaxB</fullName>
        <ecNumber evidence="3">4.1.1.19</ecNumber>
    </recommendedName>
</protein>
<evidence type="ECO:0000256" key="6">
    <source>
        <dbReference type="ARBA" id="ARBA00023239"/>
    </source>
</evidence>